<dbReference type="Gene3D" id="3.60.21.10">
    <property type="match status" value="1"/>
</dbReference>
<sequence>MKQKRRLVALAAGAALTGSALLTSPTASAATNMNGAPLPAGTTPINILNLNDFHGRIDTDGKGTLGKNFACTILTQREALGAANTLTLGAGDLIGASPFTSAIQDDNPTIDYLDAIGLNASATGNHEFDKGYDDLTNRVEPRADYEYVAANVFLKGTQTPALKQYQTYDVAGVRVAVIGGVTKDTPNLVAGEGVNMLDFIDPVEGVNRVANQLTDGNEANGEADVLIAEYHEGGPYSSTTGTLEDQMKVPVFAHLVNDTSPKVAAILQGHTHQEYVYDVQIPGAAAGQTRPVLQTGQYAAKVGKIQLGYDAAQRKVTAYNAENVPAIAPSAACLANPAYISAAQIIDAAIAYAAPIAAQPVGKVTADITRAKNNGAEDRGRESSLSNLVAQQYVDSVNAAGRDMGADIGVMNPGGVRADLLYGTDGTVTFAQAAAVLPFGNTIKTADYTGAQFKQILEEQWQPDGASRPFLALGLSENVNYTYDPTRARGDRILEIYVNGAPIDLAATYTLTSSSFLITNTGSAPDNFATFLQGTNYRDSGLVDQNAFVDWFKANSPVSPPIVQHGVGVLNSSVTMSKQGDAMITLRLEGFDLASTGAIANTTATISAPGLPTTTAPIRTVRVESPVPTRTGVMDATITLTKKQLKALLPKGKPTPVDLTITVTATDTGTVAYVPVTLSKR</sequence>
<feature type="domain" description="5'-Nucleotidase C-terminal" evidence="4">
    <location>
        <begin position="362"/>
        <end position="521"/>
    </location>
</feature>
<proteinExistence type="inferred from homology"/>
<evidence type="ECO:0000313" key="6">
    <source>
        <dbReference type="Proteomes" id="UP000237822"/>
    </source>
</evidence>
<keyword evidence="1 2" id="KW-0732">Signal</keyword>
<dbReference type="SUPFAM" id="SSF56300">
    <property type="entry name" value="Metallo-dependent phosphatases"/>
    <property type="match status" value="1"/>
</dbReference>
<protein>
    <submittedName>
        <fullName evidence="5">5'-nucleotidase</fullName>
    </submittedName>
</protein>
<evidence type="ECO:0000256" key="1">
    <source>
        <dbReference type="ARBA" id="ARBA00022729"/>
    </source>
</evidence>
<dbReference type="InterPro" id="IPR006311">
    <property type="entry name" value="TAT_signal"/>
</dbReference>
<evidence type="ECO:0000259" key="3">
    <source>
        <dbReference type="Pfam" id="PF00149"/>
    </source>
</evidence>
<dbReference type="OrthoDB" id="1016457at2"/>
<dbReference type="InterPro" id="IPR029052">
    <property type="entry name" value="Metallo-depent_PP-like"/>
</dbReference>
<dbReference type="Gene3D" id="3.90.780.10">
    <property type="entry name" value="5'-Nucleotidase, C-terminal domain"/>
    <property type="match status" value="1"/>
</dbReference>
<feature type="domain" description="Calcineurin-like phosphoesterase" evidence="3">
    <location>
        <begin position="47"/>
        <end position="273"/>
    </location>
</feature>
<evidence type="ECO:0000259" key="4">
    <source>
        <dbReference type="Pfam" id="PF02872"/>
    </source>
</evidence>
<dbReference type="InterPro" id="IPR006179">
    <property type="entry name" value="5_nucleotidase/apyrase"/>
</dbReference>
<dbReference type="GO" id="GO:0009166">
    <property type="term" value="P:nucleotide catabolic process"/>
    <property type="evidence" value="ECO:0007669"/>
    <property type="project" value="InterPro"/>
</dbReference>
<dbReference type="Pfam" id="PF02872">
    <property type="entry name" value="5_nucleotid_C"/>
    <property type="match status" value="1"/>
</dbReference>
<comment type="caution">
    <text evidence="5">The sequence shown here is derived from an EMBL/GenBank/DDBJ whole genome shotgun (WGS) entry which is preliminary data.</text>
</comment>
<dbReference type="PANTHER" id="PTHR11575:SF24">
    <property type="entry name" value="5'-NUCLEOTIDASE"/>
    <property type="match status" value="1"/>
</dbReference>
<dbReference type="GO" id="GO:0030288">
    <property type="term" value="C:outer membrane-bounded periplasmic space"/>
    <property type="evidence" value="ECO:0007669"/>
    <property type="project" value="TreeGrafter"/>
</dbReference>
<dbReference type="EMBL" id="PVTI01000012">
    <property type="protein sequence ID" value="PRY58190.1"/>
    <property type="molecule type" value="Genomic_DNA"/>
</dbReference>
<dbReference type="InterPro" id="IPR004843">
    <property type="entry name" value="Calcineurin-like_PHP"/>
</dbReference>
<keyword evidence="2" id="KW-0547">Nucleotide-binding</keyword>
<keyword evidence="2" id="KW-0378">Hydrolase</keyword>
<keyword evidence="6" id="KW-1185">Reference proteome</keyword>
<reference evidence="5 6" key="1">
    <citation type="submission" date="2018-03" db="EMBL/GenBank/DDBJ databases">
        <title>Genomic Encyclopedia of Archaeal and Bacterial Type Strains, Phase II (KMG-II): from individual species to whole genera.</title>
        <authorList>
            <person name="Goeker M."/>
        </authorList>
    </citation>
    <scope>NUCLEOTIDE SEQUENCE [LARGE SCALE GENOMIC DNA]</scope>
    <source>
        <strain evidence="5 6">ATCC BAA-1496</strain>
    </source>
</reference>
<dbReference type="GO" id="GO:0008768">
    <property type="term" value="F:UDP-sugar diphosphatase activity"/>
    <property type="evidence" value="ECO:0007669"/>
    <property type="project" value="TreeGrafter"/>
</dbReference>
<dbReference type="SUPFAM" id="SSF55816">
    <property type="entry name" value="5'-nucleotidase (syn. UDP-sugar hydrolase), C-terminal domain"/>
    <property type="match status" value="1"/>
</dbReference>
<organism evidence="5 6">
    <name type="scientific">Knoellia remsis</name>
    <dbReference type="NCBI Taxonomy" id="407159"/>
    <lineage>
        <taxon>Bacteria</taxon>
        <taxon>Bacillati</taxon>
        <taxon>Actinomycetota</taxon>
        <taxon>Actinomycetes</taxon>
        <taxon>Micrococcales</taxon>
        <taxon>Intrasporangiaceae</taxon>
        <taxon>Knoellia</taxon>
    </lineage>
</organism>
<gene>
    <name evidence="5" type="ORF">BCF74_1127</name>
</gene>
<dbReference type="Proteomes" id="UP000237822">
    <property type="component" value="Unassembled WGS sequence"/>
</dbReference>
<dbReference type="RefSeq" id="WP_106297528.1">
    <property type="nucleotide sequence ID" value="NZ_PVTI01000012.1"/>
</dbReference>
<dbReference type="PROSITE" id="PS51318">
    <property type="entry name" value="TAT"/>
    <property type="match status" value="1"/>
</dbReference>
<dbReference type="InterPro" id="IPR008334">
    <property type="entry name" value="5'-Nucleotdase_C"/>
</dbReference>
<comment type="similarity">
    <text evidence="2">Belongs to the 5'-nucleotidase family.</text>
</comment>
<dbReference type="GO" id="GO:0008253">
    <property type="term" value="F:5'-nucleotidase activity"/>
    <property type="evidence" value="ECO:0007669"/>
    <property type="project" value="TreeGrafter"/>
</dbReference>
<dbReference type="PANTHER" id="PTHR11575">
    <property type="entry name" value="5'-NUCLEOTIDASE-RELATED"/>
    <property type="match status" value="1"/>
</dbReference>
<dbReference type="PRINTS" id="PR01607">
    <property type="entry name" value="APYRASEFAMLY"/>
</dbReference>
<dbReference type="Pfam" id="PF00149">
    <property type="entry name" value="Metallophos"/>
    <property type="match status" value="1"/>
</dbReference>
<accession>A0A2T0UJT5</accession>
<feature type="chain" id="PRO_5015369233" evidence="2">
    <location>
        <begin position="30"/>
        <end position="681"/>
    </location>
</feature>
<name>A0A2T0UJT5_9MICO</name>
<evidence type="ECO:0000256" key="2">
    <source>
        <dbReference type="RuleBase" id="RU362119"/>
    </source>
</evidence>
<dbReference type="InterPro" id="IPR036907">
    <property type="entry name" value="5'-Nucleotdase_C_sf"/>
</dbReference>
<dbReference type="GO" id="GO:0000166">
    <property type="term" value="F:nucleotide binding"/>
    <property type="evidence" value="ECO:0007669"/>
    <property type="project" value="UniProtKB-KW"/>
</dbReference>
<feature type="signal peptide" evidence="2">
    <location>
        <begin position="1"/>
        <end position="29"/>
    </location>
</feature>
<evidence type="ECO:0000313" key="5">
    <source>
        <dbReference type="EMBL" id="PRY58190.1"/>
    </source>
</evidence>
<dbReference type="AlphaFoldDB" id="A0A2T0UJT5"/>